<reference evidence="2 3" key="1">
    <citation type="journal article" date="2019" name="Lett. Appl. Microbiol.">
        <title>A case of 'blown pack' spoilage of vacuum-packaged pork likely associated with Clostridium estertheticum in Canada.</title>
        <authorList>
            <person name="Zhang P."/>
            <person name="Ward P."/>
            <person name="McMullen L.M."/>
            <person name="Yang X."/>
        </authorList>
    </citation>
    <scope>NUCLEOTIDE SEQUENCE [LARGE SCALE GENOMIC DNA]</scope>
    <source>
        <strain evidence="2 3">MA19</strain>
    </source>
</reference>
<protein>
    <submittedName>
        <fullName evidence="2">PucR family transcriptional regulator</fullName>
    </submittedName>
</protein>
<name>A0A5N7J6V5_9CLOT</name>
<dbReference type="InterPro" id="IPR009057">
    <property type="entry name" value="Homeodomain-like_sf"/>
</dbReference>
<sequence>MKMYNFNEFLKNLSHSSKIPFNVVTEDGNSLYISDLDIKNSHITSFTIMLGRVKGIISLEKQYENCTALLKYTIANKYTQLFLSKEQAVIDILENREISIDNININLPFLKNGCYVILISVNGSKYEALSIIKQIYDNEEVVSLIYNDNIIVIGQFAEVQQHIESIKESIASDLYCECYVSYGDINYDIKGIKKAYNEAAECMILGKKFDIKDHIFNYNKMLFEKIVYNVDAKIKRELLYMLKDKFDAFDSQMIVTIEQFVDCGLNISDAARKLYVHRNTLIYRLDKIKKETNFDIRDFKDASVFLIAFLIWKGNKVE</sequence>
<evidence type="ECO:0000313" key="2">
    <source>
        <dbReference type="EMBL" id="MPQ64442.1"/>
    </source>
</evidence>
<comment type="caution">
    <text evidence="2">The sequence shown here is derived from an EMBL/GenBank/DDBJ whole genome shotgun (WGS) entry which is preliminary data.</text>
</comment>
<evidence type="ECO:0000259" key="1">
    <source>
        <dbReference type="Pfam" id="PF13556"/>
    </source>
</evidence>
<dbReference type="AlphaFoldDB" id="A0A5N7J6V5"/>
<dbReference type="InterPro" id="IPR042070">
    <property type="entry name" value="PucR_C-HTH_sf"/>
</dbReference>
<organism evidence="2 3">
    <name type="scientific">Clostridium estertheticum</name>
    <dbReference type="NCBI Taxonomy" id="238834"/>
    <lineage>
        <taxon>Bacteria</taxon>
        <taxon>Bacillati</taxon>
        <taxon>Bacillota</taxon>
        <taxon>Clostridia</taxon>
        <taxon>Eubacteriales</taxon>
        <taxon>Clostridiaceae</taxon>
        <taxon>Clostridium</taxon>
    </lineage>
</organism>
<dbReference type="PANTHER" id="PTHR33744:SF15">
    <property type="entry name" value="CARBOHYDRATE DIACID REGULATOR"/>
    <property type="match status" value="1"/>
</dbReference>
<evidence type="ECO:0000313" key="3">
    <source>
        <dbReference type="Proteomes" id="UP000342249"/>
    </source>
</evidence>
<gene>
    <name evidence="2" type="ORF">E4V82_20360</name>
</gene>
<dbReference type="InterPro" id="IPR025736">
    <property type="entry name" value="PucR_C-HTH_dom"/>
</dbReference>
<dbReference type="Proteomes" id="UP000342249">
    <property type="component" value="Unassembled WGS sequence"/>
</dbReference>
<feature type="domain" description="PucR C-terminal helix-turn-helix" evidence="1">
    <location>
        <begin position="256"/>
        <end position="310"/>
    </location>
</feature>
<dbReference type="EMBL" id="SPSF01000050">
    <property type="protein sequence ID" value="MPQ64442.1"/>
    <property type="molecule type" value="Genomic_DNA"/>
</dbReference>
<dbReference type="Pfam" id="PF13556">
    <property type="entry name" value="HTH_30"/>
    <property type="match status" value="1"/>
</dbReference>
<dbReference type="PANTHER" id="PTHR33744">
    <property type="entry name" value="CARBOHYDRATE DIACID REGULATOR"/>
    <property type="match status" value="1"/>
</dbReference>
<dbReference type="Gene3D" id="1.10.10.2840">
    <property type="entry name" value="PucR C-terminal helix-turn-helix domain"/>
    <property type="match status" value="1"/>
</dbReference>
<dbReference type="SUPFAM" id="SSF46689">
    <property type="entry name" value="Homeodomain-like"/>
    <property type="match status" value="1"/>
</dbReference>
<proteinExistence type="predicted"/>
<dbReference type="InterPro" id="IPR051448">
    <property type="entry name" value="CdaR-like_regulators"/>
</dbReference>
<accession>A0A5N7J6V5</accession>